<evidence type="ECO:0000313" key="7">
    <source>
        <dbReference type="Proteomes" id="UP000287746"/>
    </source>
</evidence>
<evidence type="ECO:0000313" key="4">
    <source>
        <dbReference type="EMBL" id="RSY81476.1"/>
    </source>
</evidence>
<evidence type="ECO:0000313" key="5">
    <source>
        <dbReference type="Proteomes" id="UP000185161"/>
    </source>
</evidence>
<dbReference type="GeneID" id="44132775"/>
<proteinExistence type="predicted"/>
<dbReference type="InterPro" id="IPR002545">
    <property type="entry name" value="CheW-lke_dom"/>
</dbReference>
<dbReference type="Proteomes" id="UP000286681">
    <property type="component" value="Unassembled WGS sequence"/>
</dbReference>
<evidence type="ECO:0000313" key="3">
    <source>
        <dbReference type="EMBL" id="RSU99965.1"/>
    </source>
</evidence>
<dbReference type="GO" id="GO:0006935">
    <property type="term" value="P:chemotaxis"/>
    <property type="evidence" value="ECO:0007669"/>
    <property type="project" value="InterPro"/>
</dbReference>
<dbReference type="SUPFAM" id="SSF50341">
    <property type="entry name" value="CheW-like"/>
    <property type="match status" value="1"/>
</dbReference>
<dbReference type="EMBL" id="CP018820">
    <property type="protein sequence ID" value="APR52615.1"/>
    <property type="molecule type" value="Genomic_DNA"/>
</dbReference>
<dbReference type="OrthoDB" id="3291462at2"/>
<dbReference type="PROSITE" id="PS50851">
    <property type="entry name" value="CHEW"/>
    <property type="match status" value="1"/>
</dbReference>
<dbReference type="AlphaFoldDB" id="A0A1L6J9M4"/>
<dbReference type="Gene3D" id="2.40.50.180">
    <property type="entry name" value="CheA-289, Domain 4"/>
    <property type="match status" value="1"/>
</dbReference>
<dbReference type="GO" id="GO:0005829">
    <property type="term" value="C:cytosol"/>
    <property type="evidence" value="ECO:0007669"/>
    <property type="project" value="TreeGrafter"/>
</dbReference>
<dbReference type="InterPro" id="IPR039315">
    <property type="entry name" value="CheW"/>
</dbReference>
<accession>A0A1L6J9M4</accession>
<dbReference type="EMBL" id="QQWO01000020">
    <property type="protein sequence ID" value="RSU99965.1"/>
    <property type="molecule type" value="Genomic_DNA"/>
</dbReference>
<reference evidence="6 7" key="3">
    <citation type="submission" date="2018-07" db="EMBL/GenBank/DDBJ databases">
        <title>Genomic and Epidemiologic Investigation of an Indolent Hospital Outbreak.</title>
        <authorList>
            <person name="Johnson R.C."/>
            <person name="Deming C."/>
            <person name="Conlan S."/>
            <person name="Zellmer C.J."/>
            <person name="Michelin A.V."/>
            <person name="Lee-Lin S."/>
            <person name="Thomas P.J."/>
            <person name="Park M."/>
            <person name="Weingarten R.A."/>
            <person name="Less J."/>
            <person name="Dekker J.P."/>
            <person name="Frank K.M."/>
            <person name="Musser K.A."/>
            <person name="Mcquiston J.R."/>
            <person name="Henderson D.K."/>
            <person name="Lau A.F."/>
            <person name="Palmore T.N."/>
            <person name="Segre J.A."/>
        </authorList>
    </citation>
    <scope>NUCLEOTIDE SEQUENCE [LARGE SCALE GENOMIC DNA]</scope>
    <source>
        <strain evidence="4 7">SK-CDC1_0717</strain>
        <strain evidence="3 6">SK-NIH.Env10_0317</strain>
    </source>
</reference>
<dbReference type="GO" id="GO:0007165">
    <property type="term" value="P:signal transduction"/>
    <property type="evidence" value="ECO:0007669"/>
    <property type="project" value="InterPro"/>
</dbReference>
<dbReference type="Gene3D" id="2.30.30.40">
    <property type="entry name" value="SH3 Domains"/>
    <property type="match status" value="1"/>
</dbReference>
<dbReference type="PANTHER" id="PTHR22617:SF23">
    <property type="entry name" value="CHEMOTAXIS PROTEIN CHEW"/>
    <property type="match status" value="1"/>
</dbReference>
<gene>
    <name evidence="2" type="ORF">BRX40_09410</name>
    <name evidence="3" type="ORF">CA257_18830</name>
    <name evidence="4" type="ORF">DAH66_14600</name>
</gene>
<sequence>MTDHITTPTPWDDQGQLEVLTFDLQGETLALEAFLVREIVDLLPETPVPGALPLVGSVVNFRGRIIPVADLRLAFGMAAAEATVDSRIVVIETDLNGESIQLGVRTDRVHEVTTLHRSASEQPPLVGMRWRRDYLRELVRREEGVVLIPDLPAIFRSLDAPARPAEPHLTLVH</sequence>
<dbReference type="Proteomes" id="UP000185161">
    <property type="component" value="Chromosome"/>
</dbReference>
<reference evidence="2" key="1">
    <citation type="submission" date="2016-12" db="EMBL/GenBank/DDBJ databases">
        <title>Whole genome sequencing of Sphingomonas koreensis.</title>
        <authorList>
            <person name="Conlan S."/>
            <person name="Thomas P.J."/>
            <person name="Mullikin J."/>
            <person name="Palmore T.N."/>
            <person name="Frank K.M."/>
            <person name="Segre J.A."/>
        </authorList>
    </citation>
    <scope>NUCLEOTIDE SEQUENCE</scope>
    <source>
        <strain evidence="2">ABOJV</strain>
    </source>
</reference>
<organism evidence="2 5">
    <name type="scientific">Sphingomonas koreensis</name>
    <dbReference type="NCBI Taxonomy" id="93064"/>
    <lineage>
        <taxon>Bacteria</taxon>
        <taxon>Pseudomonadati</taxon>
        <taxon>Pseudomonadota</taxon>
        <taxon>Alphaproteobacteria</taxon>
        <taxon>Sphingomonadales</taxon>
        <taxon>Sphingomonadaceae</taxon>
        <taxon>Sphingomonas</taxon>
    </lineage>
</organism>
<evidence type="ECO:0000313" key="6">
    <source>
        <dbReference type="Proteomes" id="UP000286681"/>
    </source>
</evidence>
<dbReference type="KEGG" id="skr:BRX40_09410"/>
<dbReference type="RefSeq" id="WP_075151411.1">
    <property type="nucleotide sequence ID" value="NZ_CP018820.1"/>
</dbReference>
<dbReference type="InterPro" id="IPR036061">
    <property type="entry name" value="CheW-like_dom_sf"/>
</dbReference>
<name>A0A1L6J9M4_9SPHN</name>
<dbReference type="PANTHER" id="PTHR22617">
    <property type="entry name" value="CHEMOTAXIS SENSOR HISTIDINE KINASE-RELATED"/>
    <property type="match status" value="1"/>
</dbReference>
<dbReference type="Proteomes" id="UP000287746">
    <property type="component" value="Unassembled WGS sequence"/>
</dbReference>
<dbReference type="STRING" id="93064.BRX40_09410"/>
<dbReference type="EMBL" id="QQYZ01000014">
    <property type="protein sequence ID" value="RSY81476.1"/>
    <property type="molecule type" value="Genomic_DNA"/>
</dbReference>
<evidence type="ECO:0000313" key="2">
    <source>
        <dbReference type="EMBL" id="APR52615.1"/>
    </source>
</evidence>
<protein>
    <submittedName>
        <fullName evidence="2">Chemotaxis protein CheW</fullName>
    </submittedName>
</protein>
<dbReference type="Pfam" id="PF01584">
    <property type="entry name" value="CheW"/>
    <property type="match status" value="1"/>
</dbReference>
<dbReference type="SMART" id="SM00260">
    <property type="entry name" value="CheW"/>
    <property type="match status" value="1"/>
</dbReference>
<feature type="domain" description="CheW-like" evidence="1">
    <location>
        <begin position="16"/>
        <end position="160"/>
    </location>
</feature>
<reference evidence="5" key="2">
    <citation type="submission" date="2016-12" db="EMBL/GenBank/DDBJ databases">
        <title>Whole genome sequencing of Sphingomonas sp. ABOJV.</title>
        <authorList>
            <person name="Conlan S."/>
            <person name="Thomas P.J."/>
            <person name="Mullikin J."/>
            <person name="Palmore T.N."/>
            <person name="Frank K.M."/>
            <person name="Segre J.A."/>
        </authorList>
    </citation>
    <scope>NUCLEOTIDE SEQUENCE [LARGE SCALE GENOMIC DNA]</scope>
    <source>
        <strain evidence="5">ABOJV</strain>
    </source>
</reference>
<evidence type="ECO:0000259" key="1">
    <source>
        <dbReference type="PROSITE" id="PS50851"/>
    </source>
</evidence>
<keyword evidence="5" id="KW-1185">Reference proteome</keyword>